<keyword evidence="2" id="KW-1185">Reference proteome</keyword>
<evidence type="ECO:0000313" key="1">
    <source>
        <dbReference type="EMBL" id="CAG5082968.1"/>
    </source>
</evidence>
<dbReference type="RefSeq" id="WP_258542265.1">
    <property type="nucleotide sequence ID" value="NZ_OU015584.1"/>
</dbReference>
<gene>
    <name evidence="1" type="ORF">CRYO30217_02056</name>
</gene>
<reference evidence="1" key="1">
    <citation type="submission" date="2021-04" db="EMBL/GenBank/DDBJ databases">
        <authorList>
            <person name="Rodrigo-Torres L."/>
            <person name="Arahal R. D."/>
            <person name="Lucena T."/>
        </authorList>
    </citation>
    <scope>NUCLEOTIDE SEQUENCE</scope>
    <source>
        <strain evidence="1">AS29M-1</strain>
    </source>
</reference>
<sequence length="103" mass="12031">MNTQNETMVIAKTILDQIKSLDRWFLMAVGAHNYAALSTDEKRAGGLEFKVRGLHHTGWCKIELTYLDTYRIYFINKKREIVKAVEECYCDQLIQILDFVEGR</sequence>
<dbReference type="KEGG" id="ptan:CRYO30217_02056"/>
<evidence type="ECO:0000313" key="2">
    <source>
        <dbReference type="Proteomes" id="UP000683507"/>
    </source>
</evidence>
<protein>
    <submittedName>
        <fullName evidence="1">Uncharacterized protein</fullName>
    </submittedName>
</protein>
<dbReference type="Proteomes" id="UP000683507">
    <property type="component" value="Chromosome"/>
</dbReference>
<organism evidence="1 2">
    <name type="scientific">Parvicella tangerina</name>
    <dbReference type="NCBI Taxonomy" id="2829795"/>
    <lineage>
        <taxon>Bacteria</taxon>
        <taxon>Pseudomonadati</taxon>
        <taxon>Bacteroidota</taxon>
        <taxon>Flavobacteriia</taxon>
        <taxon>Flavobacteriales</taxon>
        <taxon>Parvicellaceae</taxon>
        <taxon>Parvicella</taxon>
    </lineage>
</organism>
<dbReference type="EMBL" id="OU015584">
    <property type="protein sequence ID" value="CAG5082968.1"/>
    <property type="molecule type" value="Genomic_DNA"/>
</dbReference>
<accession>A0A916NBE9</accession>
<proteinExistence type="predicted"/>
<dbReference type="AlphaFoldDB" id="A0A916NBE9"/>
<name>A0A916NBE9_9FLAO</name>